<evidence type="ECO:0000256" key="3">
    <source>
        <dbReference type="ARBA" id="ARBA00022989"/>
    </source>
</evidence>
<dbReference type="SUPFAM" id="SSF103481">
    <property type="entry name" value="Multidrug resistance efflux transporter EmrE"/>
    <property type="match status" value="1"/>
</dbReference>
<dbReference type="Pfam" id="PF05653">
    <property type="entry name" value="Mg_trans_NIPA"/>
    <property type="match status" value="1"/>
</dbReference>
<feature type="transmembrane region" description="Helical" evidence="6">
    <location>
        <begin position="135"/>
        <end position="154"/>
    </location>
</feature>
<name>A0A812QMI5_9DINO</name>
<dbReference type="AlphaFoldDB" id="A0A812QMI5"/>
<evidence type="ECO:0000256" key="6">
    <source>
        <dbReference type="SAM" id="Phobius"/>
    </source>
</evidence>
<evidence type="ECO:0000313" key="7">
    <source>
        <dbReference type="EMBL" id="CAE7394596.1"/>
    </source>
</evidence>
<feature type="transmembrane region" description="Helical" evidence="6">
    <location>
        <begin position="35"/>
        <end position="56"/>
    </location>
</feature>
<keyword evidence="2 6" id="KW-0812">Transmembrane</keyword>
<feature type="transmembrane region" description="Helical" evidence="6">
    <location>
        <begin position="203"/>
        <end position="220"/>
    </location>
</feature>
<dbReference type="PANTHER" id="PTHR12570">
    <property type="match status" value="1"/>
</dbReference>
<evidence type="ECO:0000256" key="1">
    <source>
        <dbReference type="ARBA" id="ARBA00004141"/>
    </source>
</evidence>
<protein>
    <submittedName>
        <fullName evidence="7">Uncharacterized protein</fullName>
    </submittedName>
</protein>
<evidence type="ECO:0000256" key="4">
    <source>
        <dbReference type="ARBA" id="ARBA00023136"/>
    </source>
</evidence>
<evidence type="ECO:0000256" key="2">
    <source>
        <dbReference type="ARBA" id="ARBA00022692"/>
    </source>
</evidence>
<keyword evidence="8" id="KW-1185">Reference proteome</keyword>
<dbReference type="GO" id="GO:0015095">
    <property type="term" value="F:magnesium ion transmembrane transporter activity"/>
    <property type="evidence" value="ECO:0007669"/>
    <property type="project" value="InterPro"/>
</dbReference>
<feature type="transmembrane region" description="Helical" evidence="6">
    <location>
        <begin position="266"/>
        <end position="284"/>
    </location>
</feature>
<dbReference type="OrthoDB" id="433623at2759"/>
<comment type="subcellular location">
    <subcellularLocation>
        <location evidence="1">Membrane</location>
        <topology evidence="1">Multi-pass membrane protein</topology>
    </subcellularLocation>
</comment>
<organism evidence="7 8">
    <name type="scientific">Symbiodinium necroappetens</name>
    <dbReference type="NCBI Taxonomy" id="1628268"/>
    <lineage>
        <taxon>Eukaryota</taxon>
        <taxon>Sar</taxon>
        <taxon>Alveolata</taxon>
        <taxon>Dinophyceae</taxon>
        <taxon>Suessiales</taxon>
        <taxon>Symbiodiniaceae</taxon>
        <taxon>Symbiodinium</taxon>
    </lineage>
</organism>
<dbReference type="InterPro" id="IPR008521">
    <property type="entry name" value="Mg_trans_NIPA"/>
</dbReference>
<keyword evidence="4 6" id="KW-0472">Membrane</keyword>
<evidence type="ECO:0000256" key="5">
    <source>
        <dbReference type="SAM" id="MobiDB-lite"/>
    </source>
</evidence>
<feature type="region of interest" description="Disordered" evidence="5">
    <location>
        <begin position="293"/>
        <end position="325"/>
    </location>
</feature>
<feature type="transmembrane region" description="Helical" evidence="6">
    <location>
        <begin position="96"/>
        <end position="114"/>
    </location>
</feature>
<keyword evidence="3 6" id="KW-1133">Transmembrane helix</keyword>
<dbReference type="InterPro" id="IPR037185">
    <property type="entry name" value="EmrE-like"/>
</dbReference>
<dbReference type="Proteomes" id="UP000601435">
    <property type="component" value="Unassembled WGS sequence"/>
</dbReference>
<dbReference type="GO" id="GO:0016020">
    <property type="term" value="C:membrane"/>
    <property type="evidence" value="ECO:0007669"/>
    <property type="project" value="UniProtKB-SubCell"/>
</dbReference>
<comment type="caution">
    <text evidence="7">The sequence shown here is derived from an EMBL/GenBank/DDBJ whole genome shotgun (WGS) entry which is preliminary data.</text>
</comment>
<dbReference type="EMBL" id="CAJNJA010017112">
    <property type="protein sequence ID" value="CAE7394596.1"/>
    <property type="molecule type" value="Genomic_DNA"/>
</dbReference>
<feature type="transmembrane region" description="Helical" evidence="6">
    <location>
        <begin position="232"/>
        <end position="254"/>
    </location>
</feature>
<accession>A0A812QMI5</accession>
<feature type="transmembrane region" description="Helical" evidence="6">
    <location>
        <begin position="63"/>
        <end position="84"/>
    </location>
</feature>
<proteinExistence type="predicted"/>
<feature type="compositionally biased region" description="Polar residues" evidence="5">
    <location>
        <begin position="295"/>
        <end position="307"/>
    </location>
</feature>
<sequence>MWLVGVGLVLAGLVVGTCGMHLIRTSELKSQSGHFTEGRICFAAGMFLNMILGPALDVSGYAFAPASVIAPFTGLNIIISAMIAPLTLGEELTNCRYIGILIVFVSATLSVFVKDAHTEQWTLERSQDALLRSRCLAYVLFFTLWLLANVRALARWPDGSVVRGFSLGAISGSLAGNMWCTRLGAVFAKECFTGSCAQTWSNWLPWAIAAGALFFAIASVPYMARGMRQYEALFMVTVFQGSSILLNSLSAVIVLGEMDGEPWWKLAGYFSCIAGMIVGLLVLTSGEKEPLKASHGNSQWSPLSSPRMSPVEDVEDTASPMSSDSEPPAIWQFVHSRAKTLVGYVVATGAELPHDHIDSMV</sequence>
<reference evidence="7" key="1">
    <citation type="submission" date="2021-02" db="EMBL/GenBank/DDBJ databases">
        <authorList>
            <person name="Dougan E. K."/>
            <person name="Rhodes N."/>
            <person name="Thang M."/>
            <person name="Chan C."/>
        </authorList>
    </citation>
    <scope>NUCLEOTIDE SEQUENCE</scope>
</reference>
<evidence type="ECO:0000313" key="8">
    <source>
        <dbReference type="Proteomes" id="UP000601435"/>
    </source>
</evidence>
<gene>
    <name evidence="7" type="ORF">SNEC2469_LOCUS10762</name>
</gene>